<dbReference type="RefSeq" id="WP_190352711.1">
    <property type="nucleotide sequence ID" value="NZ_JACJPY010000095.1"/>
</dbReference>
<organism evidence="1 2">
    <name type="scientific">Pseudanabaena cinerea FACHB-1277</name>
    <dbReference type="NCBI Taxonomy" id="2949581"/>
    <lineage>
        <taxon>Bacteria</taxon>
        <taxon>Bacillati</taxon>
        <taxon>Cyanobacteriota</taxon>
        <taxon>Cyanophyceae</taxon>
        <taxon>Pseudanabaenales</taxon>
        <taxon>Pseudanabaenaceae</taxon>
        <taxon>Pseudanabaena</taxon>
        <taxon>Pseudanabaena cinerea</taxon>
    </lineage>
</organism>
<protein>
    <submittedName>
        <fullName evidence="1">Uncharacterized protein</fullName>
    </submittedName>
</protein>
<reference evidence="1" key="1">
    <citation type="journal article" date="2015" name="ISME J.">
        <title>Draft Genome Sequence of Streptomyces incarnatus NRRL8089, which Produces the Nucleoside Antibiotic Sinefungin.</title>
        <authorList>
            <person name="Oshima K."/>
            <person name="Hattori M."/>
            <person name="Shimizu H."/>
            <person name="Fukuda K."/>
            <person name="Nemoto M."/>
            <person name="Inagaki K."/>
            <person name="Tamura T."/>
        </authorList>
    </citation>
    <scope>NUCLEOTIDE SEQUENCE</scope>
    <source>
        <strain evidence="1">FACHB-1277</strain>
    </source>
</reference>
<gene>
    <name evidence="1" type="ORF">H6F44_19590</name>
</gene>
<keyword evidence="2" id="KW-1185">Reference proteome</keyword>
<evidence type="ECO:0000313" key="2">
    <source>
        <dbReference type="Proteomes" id="UP000631421"/>
    </source>
</evidence>
<evidence type="ECO:0000313" key="1">
    <source>
        <dbReference type="EMBL" id="MBD2152302.1"/>
    </source>
</evidence>
<reference evidence="1" key="2">
    <citation type="submission" date="2020-08" db="EMBL/GenBank/DDBJ databases">
        <authorList>
            <person name="Chen M."/>
            <person name="Teng W."/>
            <person name="Zhao L."/>
            <person name="Hu C."/>
            <person name="Zhou Y."/>
            <person name="Han B."/>
            <person name="Song L."/>
            <person name="Shu W."/>
        </authorList>
    </citation>
    <scope>NUCLEOTIDE SEQUENCE</scope>
    <source>
        <strain evidence="1">FACHB-1277</strain>
    </source>
</reference>
<dbReference type="EMBL" id="JACJPY010000095">
    <property type="protein sequence ID" value="MBD2152302.1"/>
    <property type="molecule type" value="Genomic_DNA"/>
</dbReference>
<sequence length="132" mass="14706">MASYGFDYCTDSGRVLKSVSFSVFVVDLGLAIAGSPFGGERIFTSVDFDRQYLPSNVPIKRSCCSLPIATPRHARAFISDSRYVYIPCPFRAVTPEFLQFFSQLVNNNLVRNVELRGESIGNQYTLNFANNG</sequence>
<dbReference type="Proteomes" id="UP000631421">
    <property type="component" value="Unassembled WGS sequence"/>
</dbReference>
<name>A0A926Z820_9CYAN</name>
<accession>A0A926Z820</accession>
<dbReference type="AlphaFoldDB" id="A0A926Z820"/>
<comment type="caution">
    <text evidence="1">The sequence shown here is derived from an EMBL/GenBank/DDBJ whole genome shotgun (WGS) entry which is preliminary data.</text>
</comment>
<proteinExistence type="predicted"/>